<dbReference type="AlphaFoldDB" id="A0A0K2GBH2"/>
<dbReference type="PATRIC" id="fig|42253.5.peg.1849"/>
<dbReference type="KEGG" id="nmv:NITMOv2_1878"/>
<keyword evidence="3" id="KW-1185">Reference proteome</keyword>
<dbReference type="STRING" id="42253.NITMOv2_1878"/>
<gene>
    <name evidence="2" type="ORF">NITMOv2_1878</name>
</gene>
<keyword evidence="1" id="KW-0732">Signal</keyword>
<evidence type="ECO:0000256" key="1">
    <source>
        <dbReference type="SAM" id="SignalP"/>
    </source>
</evidence>
<reference evidence="2 3" key="1">
    <citation type="journal article" date="2015" name="Proc. Natl. Acad. Sci. U.S.A.">
        <title>Expanded metabolic versatility of ubiquitous nitrite-oxidizing bacteria from the genus Nitrospira.</title>
        <authorList>
            <person name="Koch H."/>
            <person name="Lucker S."/>
            <person name="Albertsen M."/>
            <person name="Kitzinger K."/>
            <person name="Herbold C."/>
            <person name="Spieck E."/>
            <person name="Nielsen P.H."/>
            <person name="Wagner M."/>
            <person name="Daims H."/>
        </authorList>
    </citation>
    <scope>NUCLEOTIDE SEQUENCE [LARGE SCALE GENOMIC DNA]</scope>
    <source>
        <strain evidence="2 3">NSP M-1</strain>
    </source>
</reference>
<sequence length="325" mass="35518">MRIPAGWAGVMCAALLAIWPAGPAAAEPPAPSVHWGALAYPDQVNTLSIGYTGNRFTQFNGERDQFNRISETMGFNFGSVSWTQHWRCLDGLSTNLTIGAGPTGEQPTRYLQNEFVHDAVYGIPKVPVGRTRDEFDVMASASATYWLPVPSVPRVFFLGGGFSHGSLYTEGFARAGFRRLPIGCALAGRPSCEASEAGDWWLGQLVKGFRLSAMGRFGGIRSAAAFPEGTVSSQSYLGQASLSWGVYDPEGGEPFFEVEGGVTIDSGLFTSARGSTLEQRFWSLGFRVRNFSFETWNDQLNRQDFGPTYGLRVTYNLYPHLFAGR</sequence>
<evidence type="ECO:0000313" key="3">
    <source>
        <dbReference type="Proteomes" id="UP000069205"/>
    </source>
</evidence>
<proteinExistence type="predicted"/>
<dbReference type="Proteomes" id="UP000069205">
    <property type="component" value="Chromosome"/>
</dbReference>
<evidence type="ECO:0000313" key="2">
    <source>
        <dbReference type="EMBL" id="ALA58298.1"/>
    </source>
</evidence>
<feature type="signal peptide" evidence="1">
    <location>
        <begin position="1"/>
        <end position="26"/>
    </location>
</feature>
<dbReference type="EMBL" id="CP011801">
    <property type="protein sequence ID" value="ALA58298.1"/>
    <property type="molecule type" value="Genomic_DNA"/>
</dbReference>
<protein>
    <submittedName>
        <fullName evidence="2">Uncharacterized protein</fullName>
    </submittedName>
</protein>
<accession>A0A0K2GBH2</accession>
<organism evidence="2 3">
    <name type="scientific">Nitrospira moscoviensis</name>
    <dbReference type="NCBI Taxonomy" id="42253"/>
    <lineage>
        <taxon>Bacteria</taxon>
        <taxon>Pseudomonadati</taxon>
        <taxon>Nitrospirota</taxon>
        <taxon>Nitrospiria</taxon>
        <taxon>Nitrospirales</taxon>
        <taxon>Nitrospiraceae</taxon>
        <taxon>Nitrospira</taxon>
    </lineage>
</organism>
<feature type="chain" id="PRO_5005476700" evidence="1">
    <location>
        <begin position="27"/>
        <end position="325"/>
    </location>
</feature>
<name>A0A0K2GBH2_NITMO</name>
<dbReference type="RefSeq" id="WP_053379487.1">
    <property type="nucleotide sequence ID" value="NZ_CP011801.1"/>
</dbReference>
<dbReference type="OrthoDB" id="9768567at2"/>